<reference evidence="2" key="1">
    <citation type="submission" date="2020-10" db="EMBL/GenBank/DDBJ databases">
        <title>Paenihalocynthiibacter styelae gen. nov., sp. nov., isolated from stalked sea squirt Styela clava.</title>
        <authorList>
            <person name="Kim Y.-O."/>
            <person name="Yoon J.-H."/>
        </authorList>
    </citation>
    <scope>NUCLEOTIDE SEQUENCE</scope>
    <source>
        <strain evidence="2">MYP1-1</strain>
    </source>
</reference>
<dbReference type="EMBL" id="JADCKQ010000001">
    <property type="protein sequence ID" value="MBI1492014.1"/>
    <property type="molecule type" value="Genomic_DNA"/>
</dbReference>
<protein>
    <submittedName>
        <fullName evidence="2">Uncharacterized protein</fullName>
    </submittedName>
</protein>
<comment type="caution">
    <text evidence="2">The sequence shown here is derived from an EMBL/GenBank/DDBJ whole genome shotgun (WGS) entry which is preliminary data.</text>
</comment>
<dbReference type="Proteomes" id="UP000640583">
    <property type="component" value="Unassembled WGS sequence"/>
</dbReference>
<evidence type="ECO:0000256" key="1">
    <source>
        <dbReference type="SAM" id="MobiDB-lite"/>
    </source>
</evidence>
<name>A0A8J7IBW6_9RHOB</name>
<dbReference type="AlphaFoldDB" id="A0A8J7IBW6"/>
<organism evidence="2 3">
    <name type="scientific">Halocynthiibacter styelae</name>
    <dbReference type="NCBI Taxonomy" id="2761955"/>
    <lineage>
        <taxon>Bacteria</taxon>
        <taxon>Pseudomonadati</taxon>
        <taxon>Pseudomonadota</taxon>
        <taxon>Alphaproteobacteria</taxon>
        <taxon>Rhodobacterales</taxon>
        <taxon>Paracoccaceae</taxon>
        <taxon>Halocynthiibacter</taxon>
    </lineage>
</organism>
<proteinExistence type="predicted"/>
<keyword evidence="3" id="KW-1185">Reference proteome</keyword>
<dbReference type="RefSeq" id="WP_228846985.1">
    <property type="nucleotide sequence ID" value="NZ_JADCKQ010000001.1"/>
</dbReference>
<accession>A0A8J7IBW6</accession>
<feature type="region of interest" description="Disordered" evidence="1">
    <location>
        <begin position="20"/>
        <end position="39"/>
    </location>
</feature>
<evidence type="ECO:0000313" key="3">
    <source>
        <dbReference type="Proteomes" id="UP000640583"/>
    </source>
</evidence>
<evidence type="ECO:0000313" key="2">
    <source>
        <dbReference type="EMBL" id="MBI1492014.1"/>
    </source>
</evidence>
<sequence length="62" mass="7093">MDQDSEAQGQQLKTMEEIRELASASKNKEEGPKIPQSDYAKAFRQARQDTFDMQNSKDVDID</sequence>
<gene>
    <name evidence="2" type="ORF">H1D41_00015</name>
</gene>
<feature type="compositionally biased region" description="Basic and acidic residues" evidence="1">
    <location>
        <begin position="20"/>
        <end position="32"/>
    </location>
</feature>